<feature type="compositionally biased region" description="Acidic residues" evidence="13">
    <location>
        <begin position="680"/>
        <end position="695"/>
    </location>
</feature>
<dbReference type="FunFam" id="2.20.28.10:FF:000003">
    <property type="entry name" value="DNA helicase"/>
    <property type="match status" value="1"/>
</dbReference>
<keyword evidence="7 11" id="KW-0067">ATP-binding</keyword>
<dbReference type="PANTHER" id="PTHR11630">
    <property type="entry name" value="DNA REPLICATION LICENSING FACTOR MCM FAMILY MEMBER"/>
    <property type="match status" value="1"/>
</dbReference>
<evidence type="ECO:0000313" key="15">
    <source>
        <dbReference type="EMBL" id="CBJ31346.1"/>
    </source>
</evidence>
<feature type="compositionally biased region" description="Acidic residues" evidence="13">
    <location>
        <begin position="721"/>
        <end position="731"/>
    </location>
</feature>
<evidence type="ECO:0000256" key="8">
    <source>
        <dbReference type="ARBA" id="ARBA00023125"/>
    </source>
</evidence>
<dbReference type="SUPFAM" id="SSF52540">
    <property type="entry name" value="P-loop containing nucleoside triphosphate hydrolases"/>
    <property type="match status" value="1"/>
</dbReference>
<feature type="compositionally biased region" description="Gly residues" evidence="13">
    <location>
        <begin position="710"/>
        <end position="720"/>
    </location>
</feature>
<dbReference type="SUPFAM" id="SSF50249">
    <property type="entry name" value="Nucleic acid-binding proteins"/>
    <property type="match status" value="1"/>
</dbReference>
<dbReference type="InterPro" id="IPR033762">
    <property type="entry name" value="MCM_OB"/>
</dbReference>
<evidence type="ECO:0000256" key="3">
    <source>
        <dbReference type="ARBA" id="ARBA00022705"/>
    </source>
</evidence>
<reference evidence="15 16" key="1">
    <citation type="journal article" date="2010" name="Nature">
        <title>The Ectocarpus genome and the independent evolution of multicellularity in brown algae.</title>
        <authorList>
            <person name="Cock J.M."/>
            <person name="Sterck L."/>
            <person name="Rouze P."/>
            <person name="Scornet D."/>
            <person name="Allen A.E."/>
            <person name="Amoutzias G."/>
            <person name="Anthouard V."/>
            <person name="Artiguenave F."/>
            <person name="Aury J.M."/>
            <person name="Badger J.H."/>
            <person name="Beszteri B."/>
            <person name="Billiau K."/>
            <person name="Bonnet E."/>
            <person name="Bothwell J.H."/>
            <person name="Bowler C."/>
            <person name="Boyen C."/>
            <person name="Brownlee C."/>
            <person name="Carrano C.J."/>
            <person name="Charrier B."/>
            <person name="Cho G.Y."/>
            <person name="Coelho S.M."/>
            <person name="Collen J."/>
            <person name="Corre E."/>
            <person name="Da Silva C."/>
            <person name="Delage L."/>
            <person name="Delaroque N."/>
            <person name="Dittami S.M."/>
            <person name="Doulbeau S."/>
            <person name="Elias M."/>
            <person name="Farnham G."/>
            <person name="Gachon C.M."/>
            <person name="Gschloessl B."/>
            <person name="Heesch S."/>
            <person name="Jabbari K."/>
            <person name="Jubin C."/>
            <person name="Kawai H."/>
            <person name="Kimura K."/>
            <person name="Kloareg B."/>
            <person name="Kupper F.C."/>
            <person name="Lang D."/>
            <person name="Le Bail A."/>
            <person name="Leblanc C."/>
            <person name="Lerouge P."/>
            <person name="Lohr M."/>
            <person name="Lopez P.J."/>
            <person name="Martens C."/>
            <person name="Maumus F."/>
            <person name="Michel G."/>
            <person name="Miranda-Saavedra D."/>
            <person name="Morales J."/>
            <person name="Moreau H."/>
            <person name="Motomura T."/>
            <person name="Nagasato C."/>
            <person name="Napoli C.A."/>
            <person name="Nelson D.R."/>
            <person name="Nyvall-Collen P."/>
            <person name="Peters A.F."/>
            <person name="Pommier C."/>
            <person name="Potin P."/>
            <person name="Poulain J."/>
            <person name="Quesneville H."/>
            <person name="Read B."/>
            <person name="Rensing S.A."/>
            <person name="Ritter A."/>
            <person name="Rousvoal S."/>
            <person name="Samanta M."/>
            <person name="Samson G."/>
            <person name="Schroeder D.C."/>
            <person name="Segurens B."/>
            <person name="Strittmatter M."/>
            <person name="Tonon T."/>
            <person name="Tregear J.W."/>
            <person name="Valentin K."/>
            <person name="von Dassow P."/>
            <person name="Yamagishi T."/>
            <person name="Van de Peer Y."/>
            <person name="Wincker P."/>
        </authorList>
    </citation>
    <scope>NUCLEOTIDE SEQUENCE [LARGE SCALE GENOMIC DNA]</scope>
    <source>
        <strain evidence="16">Ec32 / CCAP1310/4</strain>
    </source>
</reference>
<evidence type="ECO:0000313" key="16">
    <source>
        <dbReference type="Proteomes" id="UP000002630"/>
    </source>
</evidence>
<comment type="catalytic activity">
    <reaction evidence="12">
        <text>ATP + H2O = ADP + phosphate + H(+)</text>
        <dbReference type="Rhea" id="RHEA:13065"/>
        <dbReference type="ChEBI" id="CHEBI:15377"/>
        <dbReference type="ChEBI" id="CHEBI:15378"/>
        <dbReference type="ChEBI" id="CHEBI:30616"/>
        <dbReference type="ChEBI" id="CHEBI:43474"/>
        <dbReference type="ChEBI" id="CHEBI:456216"/>
        <dbReference type="EC" id="3.6.4.12"/>
    </reaction>
</comment>
<dbReference type="CDD" id="cd17757">
    <property type="entry name" value="MCM6"/>
    <property type="match status" value="1"/>
</dbReference>
<dbReference type="eggNOG" id="KOG0480">
    <property type="taxonomic scope" value="Eukaryota"/>
</dbReference>
<dbReference type="EMBL" id="FN649741">
    <property type="protein sequence ID" value="CBJ31346.1"/>
    <property type="molecule type" value="Genomic_DNA"/>
</dbReference>
<keyword evidence="8 11" id="KW-0238">DNA-binding</keyword>
<dbReference type="GO" id="GO:0016887">
    <property type="term" value="F:ATP hydrolysis activity"/>
    <property type="evidence" value="ECO:0007669"/>
    <property type="project" value="RHEA"/>
</dbReference>
<dbReference type="InterPro" id="IPR018525">
    <property type="entry name" value="MCM_CS"/>
</dbReference>
<comment type="subcellular location">
    <subcellularLocation>
        <location evidence="1 12">Nucleus</location>
    </subcellularLocation>
</comment>
<dbReference type="Gene3D" id="3.40.50.300">
    <property type="entry name" value="P-loop containing nucleotide triphosphate hydrolases"/>
    <property type="match status" value="1"/>
</dbReference>
<comment type="similarity">
    <text evidence="2 11">Belongs to the MCM family.</text>
</comment>
<keyword evidence="3 12" id="KW-0235">DNA replication</keyword>
<dbReference type="EMBL" id="FN648427">
    <property type="protein sequence ID" value="CBJ31346.1"/>
    <property type="molecule type" value="Genomic_DNA"/>
</dbReference>
<feature type="compositionally biased region" description="Basic residues" evidence="13">
    <location>
        <begin position="801"/>
        <end position="818"/>
    </location>
</feature>
<dbReference type="PROSITE" id="PS00847">
    <property type="entry name" value="MCM_1"/>
    <property type="match status" value="1"/>
</dbReference>
<dbReference type="Pfam" id="PF14551">
    <property type="entry name" value="MCM_N"/>
    <property type="match status" value="1"/>
</dbReference>
<evidence type="ECO:0000256" key="13">
    <source>
        <dbReference type="SAM" id="MobiDB-lite"/>
    </source>
</evidence>
<dbReference type="GO" id="GO:0042555">
    <property type="term" value="C:MCM complex"/>
    <property type="evidence" value="ECO:0007669"/>
    <property type="project" value="UniProtKB-UniRule"/>
</dbReference>
<dbReference type="PROSITE" id="PS50051">
    <property type="entry name" value="MCM_2"/>
    <property type="match status" value="1"/>
</dbReference>
<dbReference type="InterPro" id="IPR027925">
    <property type="entry name" value="MCM_N"/>
</dbReference>
<dbReference type="GO" id="GO:0000727">
    <property type="term" value="P:double-strand break repair via break-induced replication"/>
    <property type="evidence" value="ECO:0007669"/>
    <property type="project" value="TreeGrafter"/>
</dbReference>
<dbReference type="GO" id="GO:0005524">
    <property type="term" value="F:ATP binding"/>
    <property type="evidence" value="ECO:0007669"/>
    <property type="project" value="UniProtKB-UniRule"/>
</dbReference>
<feature type="region of interest" description="Disordered" evidence="13">
    <location>
        <begin position="680"/>
        <end position="821"/>
    </location>
</feature>
<dbReference type="AlphaFoldDB" id="D7FT80"/>
<dbReference type="GO" id="GO:0003697">
    <property type="term" value="F:single-stranded DNA binding"/>
    <property type="evidence" value="ECO:0007669"/>
    <property type="project" value="TreeGrafter"/>
</dbReference>
<dbReference type="GO" id="GO:0006270">
    <property type="term" value="P:DNA replication initiation"/>
    <property type="evidence" value="ECO:0007669"/>
    <property type="project" value="UniProtKB-UniRule"/>
</dbReference>
<dbReference type="InterPro" id="IPR031327">
    <property type="entry name" value="MCM"/>
</dbReference>
<dbReference type="FunFam" id="3.40.50.300:FF:000115">
    <property type="entry name" value="DNA helicase"/>
    <property type="match status" value="1"/>
</dbReference>
<accession>D7FT80</accession>
<keyword evidence="9" id="KW-0539">Nucleus</keyword>
<feature type="domain" description="MCM C-terminal AAA(+) ATPase" evidence="14">
    <location>
        <begin position="361"/>
        <end position="567"/>
    </location>
</feature>
<feature type="compositionally biased region" description="Acidic residues" evidence="13">
    <location>
        <begin position="776"/>
        <end position="796"/>
    </location>
</feature>
<dbReference type="InterPro" id="IPR008049">
    <property type="entry name" value="MCM6"/>
</dbReference>
<dbReference type="OrthoDB" id="1744952at2759"/>
<organism evidence="15 16">
    <name type="scientific">Ectocarpus siliculosus</name>
    <name type="common">Brown alga</name>
    <name type="synonym">Conferva siliculosa</name>
    <dbReference type="NCBI Taxonomy" id="2880"/>
    <lineage>
        <taxon>Eukaryota</taxon>
        <taxon>Sar</taxon>
        <taxon>Stramenopiles</taxon>
        <taxon>Ochrophyta</taxon>
        <taxon>PX clade</taxon>
        <taxon>Phaeophyceae</taxon>
        <taxon>Ectocarpales</taxon>
        <taxon>Ectocarpaceae</taxon>
        <taxon>Ectocarpus</taxon>
    </lineage>
</organism>
<dbReference type="Pfam" id="PF18263">
    <property type="entry name" value="WHD_MCM6"/>
    <property type="match status" value="1"/>
</dbReference>
<dbReference type="InterPro" id="IPR012340">
    <property type="entry name" value="NA-bd_OB-fold"/>
</dbReference>
<dbReference type="OMA" id="RHQQTDK"/>
<dbReference type="Gene3D" id="2.20.28.10">
    <property type="match status" value="1"/>
</dbReference>
<evidence type="ECO:0000256" key="4">
    <source>
        <dbReference type="ARBA" id="ARBA00022741"/>
    </source>
</evidence>
<evidence type="ECO:0000256" key="11">
    <source>
        <dbReference type="RuleBase" id="RU004070"/>
    </source>
</evidence>
<dbReference type="InParanoid" id="D7FT80"/>
<dbReference type="Gene3D" id="1.20.58.870">
    <property type="match status" value="1"/>
</dbReference>
<dbReference type="Proteomes" id="UP000002630">
    <property type="component" value="Linkage Group LG16"/>
</dbReference>
<dbReference type="PANTHER" id="PTHR11630:SF43">
    <property type="entry name" value="DNA REPLICATION LICENSING FACTOR MCM6"/>
    <property type="match status" value="1"/>
</dbReference>
<dbReference type="Gene3D" id="3.30.1640.10">
    <property type="entry name" value="mini-chromosome maintenance (MCM) complex, chain A, domain 1"/>
    <property type="match status" value="1"/>
</dbReference>
<name>D7FT80_ECTSI</name>
<dbReference type="Pfam" id="PF17207">
    <property type="entry name" value="MCM_OB"/>
    <property type="match status" value="1"/>
</dbReference>
<keyword evidence="10 12" id="KW-0131">Cell cycle</keyword>
<dbReference type="InterPro" id="IPR041024">
    <property type="entry name" value="Mcm6_C"/>
</dbReference>
<comment type="subunit">
    <text evidence="12">Component of the MCM2-7 complex.</text>
</comment>
<dbReference type="GO" id="GO:1990518">
    <property type="term" value="F:single-stranded 3'-5' DNA helicase activity"/>
    <property type="evidence" value="ECO:0007669"/>
    <property type="project" value="TreeGrafter"/>
</dbReference>
<feature type="region of interest" description="Disordered" evidence="13">
    <location>
        <begin position="900"/>
        <end position="922"/>
    </location>
</feature>
<dbReference type="Pfam" id="PF00493">
    <property type="entry name" value="MCM"/>
    <property type="match status" value="1"/>
</dbReference>
<evidence type="ECO:0000256" key="5">
    <source>
        <dbReference type="ARBA" id="ARBA00022801"/>
    </source>
</evidence>
<dbReference type="EC" id="3.6.4.12" evidence="12"/>
<dbReference type="FunCoup" id="D7FT80">
    <property type="interactions" value="411"/>
</dbReference>
<feature type="compositionally biased region" description="Basic residues" evidence="13">
    <location>
        <begin position="744"/>
        <end position="755"/>
    </location>
</feature>
<dbReference type="PRINTS" id="PR01657">
    <property type="entry name" value="MCMFAMILY"/>
</dbReference>
<evidence type="ECO:0000256" key="9">
    <source>
        <dbReference type="ARBA" id="ARBA00023242"/>
    </source>
</evidence>
<dbReference type="SMART" id="SM00350">
    <property type="entry name" value="MCM"/>
    <property type="match status" value="1"/>
</dbReference>
<dbReference type="InterPro" id="IPR001208">
    <property type="entry name" value="MCM_dom"/>
</dbReference>
<evidence type="ECO:0000256" key="6">
    <source>
        <dbReference type="ARBA" id="ARBA00022806"/>
    </source>
</evidence>
<keyword evidence="4 11" id="KW-0547">Nucleotide-binding</keyword>
<evidence type="ECO:0000259" key="14">
    <source>
        <dbReference type="PROSITE" id="PS50051"/>
    </source>
</evidence>
<dbReference type="Gene3D" id="2.40.50.140">
    <property type="entry name" value="Nucleic acid-binding proteins"/>
    <property type="match status" value="1"/>
</dbReference>
<feature type="compositionally biased region" description="Gly residues" evidence="13">
    <location>
        <begin position="732"/>
        <end position="743"/>
    </location>
</feature>
<evidence type="ECO:0000256" key="7">
    <source>
        <dbReference type="ARBA" id="ARBA00022840"/>
    </source>
</evidence>
<sequence>MADNAPPSQNVDEGGEIVLNRFYDFLAKFTSSAEGTTDGTDGVQLYRDYLAQIAAMVENEKNTVYVDVQHVFAYDQELGEAIELEYLRFMPFMNKALARLVQEEYPNYANDADDQDAPKEFYVSFFNLPLVERVRQLKTNRIGRLVSVSGTVTRSTDVRPELLRGTFTCRKCGLVSPDVEQQYQYTEPTKCINPACQNTRDWELDMQRSVFVDWQRLRVQENADEIPPGSMPRSLDVVLRGEAVEKAKAGDKTVFTGTLIVVPDSSALARVGEATVGAKPPGRRGAEGPDAGVTGLKKLGVKELTYRTAFLASSVLPAEQVSGGYNIRDDSDEAGAGADGAEELTEEEGREILEMKNSSNIYADMVNSVAPTVFGHSEVKRGVLLMLLGGVHKQTAEGIKLRGDINVCIVGDPSTAKSQFLKYVHGFLPRAIFTSGKASSAAGLTASVMKDHETGEFCIEAGALMLADNGICCIDEFDKMDIGDQVAIHEAMEQQTISITKAGIQATLNARTSILAAANPLYGRYDRSKTLKANVQISAPIMSRFDLFFVVLDECDETADFNIAQHIIRVHQNKAEALDPPFTAMQMQRYIRFARRLNPAITPEGRKTMVECYRALRENDCVGRNKTAYRITVRQLESMIRLSEALARLHLDDQVRPRYVKEAFRLLRKSIIHVEAEDIVLEESEDEEGLEEGDEGVGAPRGDGDEEDGPGGGGGGNGGSGDDDGGDDDDGGGGGGGGSGGGKVSRRSGKRRRGRTGGEKEGDGEDGGGDGGGGGGDDDDDDDDKDADADGVVDEDGGSKRANKKAKKKKKKKQKKQKQQITFEQYQTITTTLATYLRQREDRAKEGEGGGLPWGEVVSWYCHQHQQELTSEEDLSNMQKLVNQVIKRLLTKDGLLIYDGEPDDDAPDEEKRIAVHPNYATG</sequence>
<comment type="function">
    <text evidence="12">Acts as component of the MCM2-7 complex (MCM complex) which is the replicative helicase essential for 'once per cell cycle' DNA replication initiation and elongation in eukaryotic cells. The active ATPase sites in the MCM2-7 ring are formed through the interaction surfaces of two neighboring subunits such that a critical structure of a conserved arginine finger motif is provided in trans relative to the ATP-binding site of the Walker A box of the adjacent subunit. The six ATPase active sites, however, are likely to contribute differentially to the complex helicase activity.</text>
</comment>
<evidence type="ECO:0000256" key="12">
    <source>
        <dbReference type="RuleBase" id="RU368064"/>
    </source>
</evidence>
<dbReference type="InterPro" id="IPR041562">
    <property type="entry name" value="MCM_lid"/>
</dbReference>
<keyword evidence="6 12" id="KW-0347">Helicase</keyword>
<gene>
    <name evidence="15" type="ORF">Esi_0246_0019</name>
</gene>
<dbReference type="InterPro" id="IPR027417">
    <property type="entry name" value="P-loop_NTPase"/>
</dbReference>
<dbReference type="GO" id="GO:1902969">
    <property type="term" value="P:mitotic DNA replication"/>
    <property type="evidence" value="ECO:0007669"/>
    <property type="project" value="TreeGrafter"/>
</dbReference>
<dbReference type="STRING" id="2880.D7FT80"/>
<dbReference type="PRINTS" id="PR01662">
    <property type="entry name" value="MCMPROTEIN6"/>
</dbReference>
<protein>
    <recommendedName>
        <fullName evidence="12">DNA replication licensing factor MCM6</fullName>
        <ecNumber evidence="12">3.6.4.12</ecNumber>
    </recommendedName>
</protein>
<evidence type="ECO:0000256" key="2">
    <source>
        <dbReference type="ARBA" id="ARBA00008010"/>
    </source>
</evidence>
<keyword evidence="16" id="KW-1185">Reference proteome</keyword>
<evidence type="ECO:0000256" key="1">
    <source>
        <dbReference type="ARBA" id="ARBA00004123"/>
    </source>
</evidence>
<proteinExistence type="inferred from homology"/>
<keyword evidence="5 12" id="KW-0378">Hydrolase</keyword>
<evidence type="ECO:0000256" key="10">
    <source>
        <dbReference type="ARBA" id="ARBA00023306"/>
    </source>
</evidence>
<dbReference type="GO" id="GO:0005634">
    <property type="term" value="C:nucleus"/>
    <property type="evidence" value="ECO:0007669"/>
    <property type="project" value="UniProtKB-SubCell"/>
</dbReference>
<dbReference type="Pfam" id="PF17855">
    <property type="entry name" value="MCM_lid"/>
    <property type="match status" value="1"/>
</dbReference>